<proteinExistence type="predicted"/>
<dbReference type="Proteomes" id="UP001589670">
    <property type="component" value="Unassembled WGS sequence"/>
</dbReference>
<evidence type="ECO:0000313" key="3">
    <source>
        <dbReference type="Proteomes" id="UP001589670"/>
    </source>
</evidence>
<gene>
    <name evidence="2" type="ORF">ACFFU4_05405</name>
</gene>
<dbReference type="RefSeq" id="WP_377068223.1">
    <property type="nucleotide sequence ID" value="NZ_JBHMEC010000009.1"/>
</dbReference>
<evidence type="ECO:0000313" key="2">
    <source>
        <dbReference type="EMBL" id="MFB9149187.1"/>
    </source>
</evidence>
<dbReference type="EMBL" id="JBHMEC010000009">
    <property type="protein sequence ID" value="MFB9149187.1"/>
    <property type="molecule type" value="Genomic_DNA"/>
</dbReference>
<reference evidence="2 3" key="1">
    <citation type="submission" date="2024-09" db="EMBL/GenBank/DDBJ databases">
        <authorList>
            <person name="Sun Q."/>
            <person name="Mori K."/>
        </authorList>
    </citation>
    <scope>NUCLEOTIDE SEQUENCE [LARGE SCALE GENOMIC DNA]</scope>
    <source>
        <strain evidence="2 3">CECT 9424</strain>
    </source>
</reference>
<dbReference type="InterPro" id="IPR036291">
    <property type="entry name" value="NAD(P)-bd_dom_sf"/>
</dbReference>
<evidence type="ECO:0000256" key="1">
    <source>
        <dbReference type="SAM" id="MobiDB-lite"/>
    </source>
</evidence>
<accession>A0ABV5HXQ8</accession>
<feature type="region of interest" description="Disordered" evidence="1">
    <location>
        <begin position="52"/>
        <end position="83"/>
    </location>
</feature>
<keyword evidence="3" id="KW-1185">Reference proteome</keyword>
<sequence length="98" mass="10397">MRRFGDPDEVAALAVMLALDEAAYMTGAELNIDGGLLVGSAAAPKTDCYVATLDPDRKSSPERPRRSSGHLGESPRWTGRSPCLKTASILSQSRGYAS</sequence>
<name>A0ABV5HXQ8_9RHOB</name>
<dbReference type="SUPFAM" id="SSF51735">
    <property type="entry name" value="NAD(P)-binding Rossmann-fold domains"/>
    <property type="match status" value="1"/>
</dbReference>
<protein>
    <submittedName>
        <fullName evidence="2">SDR family oxidoreductase</fullName>
    </submittedName>
</protein>
<dbReference type="InterPro" id="IPR002347">
    <property type="entry name" value="SDR_fam"/>
</dbReference>
<comment type="caution">
    <text evidence="2">The sequence shown here is derived from an EMBL/GenBank/DDBJ whole genome shotgun (WGS) entry which is preliminary data.</text>
</comment>
<feature type="compositionally biased region" description="Basic and acidic residues" evidence="1">
    <location>
        <begin position="54"/>
        <end position="65"/>
    </location>
</feature>
<dbReference type="Gene3D" id="3.40.50.720">
    <property type="entry name" value="NAD(P)-binding Rossmann-like Domain"/>
    <property type="match status" value="1"/>
</dbReference>
<dbReference type="Pfam" id="PF13561">
    <property type="entry name" value="adh_short_C2"/>
    <property type="match status" value="1"/>
</dbReference>
<organism evidence="2 3">
    <name type="scientific">Roseovarius ramblicola</name>
    <dbReference type="NCBI Taxonomy" id="2022336"/>
    <lineage>
        <taxon>Bacteria</taxon>
        <taxon>Pseudomonadati</taxon>
        <taxon>Pseudomonadota</taxon>
        <taxon>Alphaproteobacteria</taxon>
        <taxon>Rhodobacterales</taxon>
        <taxon>Roseobacteraceae</taxon>
        <taxon>Roseovarius</taxon>
    </lineage>
</organism>